<gene>
    <name evidence="2" type="ORF">HF521_007878</name>
</gene>
<keyword evidence="3" id="KW-1185">Reference proteome</keyword>
<sequence length="124" mass="13721">MQVRHVPVEVPDKICGCSPESLRVSPGKTVAVITMNGRYDLSMPELSCEACQATWAAGVVELNRSDYWPATLNFATIHATDVFFSFEEMKMAAPGLSCQAFSKMLDVNCPLWSLLADDQHSNHR</sequence>
<evidence type="ECO:0000313" key="3">
    <source>
        <dbReference type="Proteomes" id="UP000606274"/>
    </source>
</evidence>
<comment type="caution">
    <text evidence="2">The sequence shown here is derived from an EMBL/GenBank/DDBJ whole genome shotgun (WGS) entry which is preliminary data.</text>
</comment>
<evidence type="ECO:0000259" key="1">
    <source>
        <dbReference type="Pfam" id="PF18804"/>
    </source>
</evidence>
<accession>A0A8T0AQE2</accession>
<dbReference type="Pfam" id="PF18804">
    <property type="entry name" value="CxC3"/>
    <property type="match status" value="1"/>
</dbReference>
<evidence type="ECO:0000313" key="2">
    <source>
        <dbReference type="EMBL" id="KAF7694125.1"/>
    </source>
</evidence>
<feature type="domain" description="CxC3 like cysteine cluster" evidence="1">
    <location>
        <begin position="6"/>
        <end position="105"/>
    </location>
</feature>
<protein>
    <recommendedName>
        <fullName evidence="1">CxC3 like cysteine cluster domain-containing protein</fullName>
    </recommendedName>
</protein>
<dbReference type="Proteomes" id="UP000606274">
    <property type="component" value="Unassembled WGS sequence"/>
</dbReference>
<dbReference type="EMBL" id="JABFDY010000018">
    <property type="protein sequence ID" value="KAF7694125.1"/>
    <property type="molecule type" value="Genomic_DNA"/>
</dbReference>
<reference evidence="2" key="1">
    <citation type="submission" date="2020-08" db="EMBL/GenBank/DDBJ databases">
        <title>Chromosome-level assembly of Southern catfish (Silurus meridionalis) provides insights into visual adaptation to the nocturnal and benthic lifestyles.</title>
        <authorList>
            <person name="Zhang Y."/>
            <person name="Wang D."/>
            <person name="Peng Z."/>
        </authorList>
    </citation>
    <scope>NUCLEOTIDE SEQUENCE</scope>
    <source>
        <strain evidence="2">SWU-2019-XX</strain>
        <tissue evidence="2">Muscle</tissue>
    </source>
</reference>
<dbReference type="InterPro" id="IPR040564">
    <property type="entry name" value="CxC3-like"/>
</dbReference>
<name>A0A8T0AQE2_SILME</name>
<organism evidence="2 3">
    <name type="scientific">Silurus meridionalis</name>
    <name type="common">Southern catfish</name>
    <name type="synonym">Silurus soldatovi meridionalis</name>
    <dbReference type="NCBI Taxonomy" id="175797"/>
    <lineage>
        <taxon>Eukaryota</taxon>
        <taxon>Metazoa</taxon>
        <taxon>Chordata</taxon>
        <taxon>Craniata</taxon>
        <taxon>Vertebrata</taxon>
        <taxon>Euteleostomi</taxon>
        <taxon>Actinopterygii</taxon>
        <taxon>Neopterygii</taxon>
        <taxon>Teleostei</taxon>
        <taxon>Ostariophysi</taxon>
        <taxon>Siluriformes</taxon>
        <taxon>Siluridae</taxon>
        <taxon>Silurus</taxon>
    </lineage>
</organism>
<dbReference type="AlphaFoldDB" id="A0A8T0AQE2"/>
<proteinExistence type="predicted"/>